<sequence>MFPKILSLVSRWKEEGNNNRCNNEQKNYDPQCGMSKEEFEWRCVQQKRVFQSMPQALHKLRIQSERVRHHFLDDPDALKKWDEYANGVYRSFEYYLQRSLSSSIRAPDSVLYRHIMKSQARSKIFFGMLEGMDKLRLTMRNRSVALAGAIMKLSITAGLAVDQSKKQHT</sequence>
<dbReference type="AlphaFoldDB" id="A0A0A8XMW0"/>
<dbReference type="EMBL" id="GBRH01283471">
    <property type="protein sequence ID" value="JAD14424.1"/>
    <property type="molecule type" value="Transcribed_RNA"/>
</dbReference>
<reference evidence="1" key="1">
    <citation type="submission" date="2014-09" db="EMBL/GenBank/DDBJ databases">
        <authorList>
            <person name="Magalhaes I.L.F."/>
            <person name="Oliveira U."/>
            <person name="Santos F.R."/>
            <person name="Vidigal T.H.D.A."/>
            <person name="Brescovit A.D."/>
            <person name="Santos A.J."/>
        </authorList>
    </citation>
    <scope>NUCLEOTIDE SEQUENCE</scope>
    <source>
        <tissue evidence="1">Shoot tissue taken approximately 20 cm above the soil surface</tissue>
    </source>
</reference>
<proteinExistence type="predicted"/>
<evidence type="ECO:0000313" key="1">
    <source>
        <dbReference type="EMBL" id="JAD14424.1"/>
    </source>
</evidence>
<reference evidence="1" key="2">
    <citation type="journal article" date="2015" name="Data Brief">
        <title>Shoot transcriptome of the giant reed, Arundo donax.</title>
        <authorList>
            <person name="Barrero R.A."/>
            <person name="Guerrero F.D."/>
            <person name="Moolhuijzen P."/>
            <person name="Goolsby J.A."/>
            <person name="Tidwell J."/>
            <person name="Bellgard S.E."/>
            <person name="Bellgard M.I."/>
        </authorList>
    </citation>
    <scope>NUCLEOTIDE SEQUENCE</scope>
    <source>
        <tissue evidence="1">Shoot tissue taken approximately 20 cm above the soil surface</tissue>
    </source>
</reference>
<accession>A0A0A8XMW0</accession>
<protein>
    <submittedName>
        <fullName evidence="1">Uncharacterized protein</fullName>
    </submittedName>
</protein>
<organism evidence="1">
    <name type="scientific">Arundo donax</name>
    <name type="common">Giant reed</name>
    <name type="synonym">Donax arundinaceus</name>
    <dbReference type="NCBI Taxonomy" id="35708"/>
    <lineage>
        <taxon>Eukaryota</taxon>
        <taxon>Viridiplantae</taxon>
        <taxon>Streptophyta</taxon>
        <taxon>Embryophyta</taxon>
        <taxon>Tracheophyta</taxon>
        <taxon>Spermatophyta</taxon>
        <taxon>Magnoliopsida</taxon>
        <taxon>Liliopsida</taxon>
        <taxon>Poales</taxon>
        <taxon>Poaceae</taxon>
        <taxon>PACMAD clade</taxon>
        <taxon>Arundinoideae</taxon>
        <taxon>Arundineae</taxon>
        <taxon>Arundo</taxon>
    </lineage>
</organism>
<name>A0A0A8XMW0_ARUDO</name>